<sequence length="273" mass="31005">MAAISMAAIFANCSARTHSSSPSPGSNPSDPPSLLVFSVKEKSQVMPQILSNYAIKFHKRVVSLLIIIYFSDVAEEEASVFRIFIDEPGYGDLHWREVYLSYSIYSLTLLEQLVSQVTREGKYVQSDVPRQFGSQDGSSKTQVHALLSLLLHVCSFVIKNLRPGIQIAGSFKAAILILCCNTFHVAYSFCLHGEACQDDPKHHCPDMWFLDKTSIFRRAAEDGFLNIWDYEGHSCILAYEIWKMASEFTNLKYSRVEIDEVRFKWAECMLDYI</sequence>
<dbReference type="Proteomes" id="UP000734854">
    <property type="component" value="Unassembled WGS sequence"/>
</dbReference>
<protein>
    <submittedName>
        <fullName evidence="1">Uncharacterized protein</fullName>
    </submittedName>
</protein>
<name>A0A8J5FBQ2_ZINOF</name>
<dbReference type="AlphaFoldDB" id="A0A8J5FBQ2"/>
<accession>A0A8J5FBQ2</accession>
<proteinExistence type="predicted"/>
<dbReference type="EMBL" id="JACMSC010000016">
    <property type="protein sequence ID" value="KAG6483763.1"/>
    <property type="molecule type" value="Genomic_DNA"/>
</dbReference>
<evidence type="ECO:0000313" key="2">
    <source>
        <dbReference type="Proteomes" id="UP000734854"/>
    </source>
</evidence>
<comment type="caution">
    <text evidence="1">The sequence shown here is derived from an EMBL/GenBank/DDBJ whole genome shotgun (WGS) entry which is preliminary data.</text>
</comment>
<gene>
    <name evidence="1" type="ORF">ZIOFF_060420</name>
</gene>
<evidence type="ECO:0000313" key="1">
    <source>
        <dbReference type="EMBL" id="KAG6483763.1"/>
    </source>
</evidence>
<keyword evidence="2" id="KW-1185">Reference proteome</keyword>
<organism evidence="1 2">
    <name type="scientific">Zingiber officinale</name>
    <name type="common">Ginger</name>
    <name type="synonym">Amomum zingiber</name>
    <dbReference type="NCBI Taxonomy" id="94328"/>
    <lineage>
        <taxon>Eukaryota</taxon>
        <taxon>Viridiplantae</taxon>
        <taxon>Streptophyta</taxon>
        <taxon>Embryophyta</taxon>
        <taxon>Tracheophyta</taxon>
        <taxon>Spermatophyta</taxon>
        <taxon>Magnoliopsida</taxon>
        <taxon>Liliopsida</taxon>
        <taxon>Zingiberales</taxon>
        <taxon>Zingiberaceae</taxon>
        <taxon>Zingiber</taxon>
    </lineage>
</organism>
<reference evidence="1 2" key="1">
    <citation type="submission" date="2020-08" db="EMBL/GenBank/DDBJ databases">
        <title>Plant Genome Project.</title>
        <authorList>
            <person name="Zhang R.-G."/>
        </authorList>
    </citation>
    <scope>NUCLEOTIDE SEQUENCE [LARGE SCALE GENOMIC DNA]</scope>
    <source>
        <tissue evidence="1">Rhizome</tissue>
    </source>
</reference>